<dbReference type="KEGG" id="vg:8684220"/>
<dbReference type="RefSeq" id="YP_003359125.1">
    <property type="nucleotide sequence ID" value="NC_013698.1"/>
</dbReference>
<reference evidence="2 3" key="1">
    <citation type="journal article" date="2010" name="Microbiology">
        <title>The endolysins of bacteriophages CMP1 and CN77 are specific for the lysis of Clavibacter michiganensis strains.</title>
        <authorList>
            <person name="Wittmann J."/>
            <person name="Eichenlaub R."/>
            <person name="Dreiseikelmann B."/>
        </authorList>
    </citation>
    <scope>NUCLEOTIDE SEQUENCE [LARGE SCALE GENOMIC DNA]</scope>
</reference>
<gene>
    <name evidence="2" type="ORF">CMP1-34</name>
</gene>
<keyword evidence="3" id="KW-1185">Reference proteome</keyword>
<organism evidence="2 3">
    <name type="scientific">Clavibacter phage CMP1</name>
    <dbReference type="NCBI Taxonomy" id="686439"/>
    <lineage>
        <taxon>Viruses</taxon>
        <taxon>Duplodnaviria</taxon>
        <taxon>Heunggongvirae</taxon>
        <taxon>Uroviricota</taxon>
        <taxon>Caudoviricetes</taxon>
        <taxon>Cimpunavirus</taxon>
        <taxon>Cimpunavirus CMP1</taxon>
    </lineage>
</organism>
<dbReference type="Proteomes" id="UP000002628">
    <property type="component" value="Segment"/>
</dbReference>
<evidence type="ECO:0000313" key="2">
    <source>
        <dbReference type="EMBL" id="ACY35930.1"/>
    </source>
</evidence>
<feature type="coiled-coil region" evidence="1">
    <location>
        <begin position="15"/>
        <end position="81"/>
    </location>
</feature>
<accession>D0U218</accession>
<evidence type="ECO:0000256" key="1">
    <source>
        <dbReference type="SAM" id="Coils"/>
    </source>
</evidence>
<sequence length="225" mass="25424">MTYPPMNLGAATKWGRQIQKDLEDLIRQYNREKNDTLNANKGQNSSARSIGRQIQDLQTQARELQSALVILENQQQDLETQQTYLNSLWTRNIFIDSNVTPDVLNGEGWITDPILAITEKISTRYVSVTVSGTIRSPGMTGAISFSVTDSAGNIVRTRDYNRALRATNNSLSASYTIALSVPKADEVYTFTPEYYYFQPEGRPNPEKILFQYRSLQVQVLSTKKS</sequence>
<evidence type="ECO:0000313" key="3">
    <source>
        <dbReference type="Proteomes" id="UP000002628"/>
    </source>
</evidence>
<dbReference type="GeneID" id="8684220"/>
<keyword evidence="1" id="KW-0175">Coiled coil</keyword>
<dbReference type="EMBL" id="GQ241246">
    <property type="protein sequence ID" value="ACY35930.1"/>
    <property type="molecule type" value="Genomic_DNA"/>
</dbReference>
<name>D0U218_9CAUD</name>
<proteinExistence type="predicted"/>
<protein>
    <submittedName>
        <fullName evidence="2">Uncharacterized protein</fullName>
    </submittedName>
</protein>